<dbReference type="InterPro" id="IPR024129">
    <property type="entry name" value="Sphingomy_SMPD4"/>
</dbReference>
<feature type="compositionally biased region" description="Low complexity" evidence="1">
    <location>
        <begin position="258"/>
        <end position="281"/>
    </location>
</feature>
<organism evidence="3 4">
    <name type="scientific">Bathycoccus prasinos</name>
    <dbReference type="NCBI Taxonomy" id="41875"/>
    <lineage>
        <taxon>Eukaryota</taxon>
        <taxon>Viridiplantae</taxon>
        <taxon>Chlorophyta</taxon>
        <taxon>Mamiellophyceae</taxon>
        <taxon>Mamiellales</taxon>
        <taxon>Bathycoccaceae</taxon>
        <taxon>Bathycoccus</taxon>
    </lineage>
</organism>
<dbReference type="EMBL" id="FO082271">
    <property type="protein sequence ID" value="CCO17870.1"/>
    <property type="molecule type" value="Genomic_DNA"/>
</dbReference>
<name>K8EZF4_9CHLO</name>
<proteinExistence type="predicted"/>
<feature type="region of interest" description="Disordered" evidence="1">
    <location>
        <begin position="124"/>
        <end position="151"/>
    </location>
</feature>
<dbReference type="KEGG" id="bpg:Bathy08g00940"/>
<evidence type="ECO:0000313" key="4">
    <source>
        <dbReference type="Proteomes" id="UP000198341"/>
    </source>
</evidence>
<evidence type="ECO:0008006" key="5">
    <source>
        <dbReference type="Google" id="ProtNLM"/>
    </source>
</evidence>
<dbReference type="AlphaFoldDB" id="K8EZF4"/>
<feature type="compositionally biased region" description="Low complexity" evidence="1">
    <location>
        <begin position="15"/>
        <end position="39"/>
    </location>
</feature>
<dbReference type="GeneID" id="19014073"/>
<keyword evidence="2" id="KW-0812">Transmembrane</keyword>
<evidence type="ECO:0000313" key="3">
    <source>
        <dbReference type="EMBL" id="CCO17870.1"/>
    </source>
</evidence>
<evidence type="ECO:0000256" key="2">
    <source>
        <dbReference type="SAM" id="Phobius"/>
    </source>
</evidence>
<gene>
    <name evidence="3" type="ORF">Bathy08g00940</name>
</gene>
<dbReference type="PANTHER" id="PTHR31801">
    <property type="entry name" value="ALTERED INHERITANCE OF MITOCHONDRIA PROTEIN 24, MITOCHONDRIAL"/>
    <property type="match status" value="1"/>
</dbReference>
<dbReference type="Proteomes" id="UP000198341">
    <property type="component" value="Chromosome 8"/>
</dbReference>
<keyword evidence="4" id="KW-1185">Reference proteome</keyword>
<feature type="region of interest" description="Disordered" evidence="1">
    <location>
        <begin position="606"/>
        <end position="639"/>
    </location>
</feature>
<keyword evidence="2" id="KW-1133">Transmembrane helix</keyword>
<feature type="region of interest" description="Disordered" evidence="1">
    <location>
        <begin position="321"/>
        <end position="351"/>
    </location>
</feature>
<dbReference type="Pfam" id="PF14724">
    <property type="entry name" value="mit_SMPDase"/>
    <property type="match status" value="1"/>
</dbReference>
<dbReference type="STRING" id="41875.K8EZF4"/>
<dbReference type="GO" id="GO:0050290">
    <property type="term" value="F:sphingomyelin phosphodiesterase D activity"/>
    <property type="evidence" value="ECO:0007669"/>
    <property type="project" value="InterPro"/>
</dbReference>
<feature type="compositionally biased region" description="Low complexity" evidence="1">
    <location>
        <begin position="137"/>
        <end position="150"/>
    </location>
</feature>
<dbReference type="eggNOG" id="ENOG502QSXW">
    <property type="taxonomic scope" value="Eukaryota"/>
</dbReference>
<feature type="compositionally biased region" description="Polar residues" evidence="1">
    <location>
        <begin position="621"/>
        <end position="635"/>
    </location>
</feature>
<dbReference type="RefSeq" id="XP_007511749.1">
    <property type="nucleotide sequence ID" value="XM_007511687.1"/>
</dbReference>
<keyword evidence="2" id="KW-0472">Membrane</keyword>
<dbReference type="OrthoDB" id="10251508at2759"/>
<dbReference type="PANTHER" id="PTHR31801:SF1">
    <property type="entry name" value="SPHINGOMYELIN PHOSPHODIESTERASE"/>
    <property type="match status" value="1"/>
</dbReference>
<feature type="transmembrane region" description="Helical" evidence="2">
    <location>
        <begin position="878"/>
        <end position="898"/>
    </location>
</feature>
<evidence type="ECO:0000256" key="1">
    <source>
        <dbReference type="SAM" id="MobiDB-lite"/>
    </source>
</evidence>
<feature type="region of interest" description="Disordered" evidence="1">
    <location>
        <begin position="1"/>
        <end position="45"/>
    </location>
</feature>
<feature type="region of interest" description="Disordered" evidence="1">
    <location>
        <begin position="258"/>
        <end position="289"/>
    </location>
</feature>
<sequence length="903" mass="100918">MSSSGAALRKDSGRTATTTTTTTAGGQGGQKTKTSSSGAPSSQEVSTPLELNKFLSSSSSSYYLPESIQAVERCLKENRENLREFFSTCYQTLLWQIFNFDESGSGWLQSVYNMRLQALNYSATSSASGTTPGGTAGTNNASHTSTSSTLLKKKRENEATVHLLLKFLSPDGPLMKAIFSADSNNLVQFAFPLERLPSKTQRMLQTQQGAMELNRNPLYRGKIKQDQNGRFQVHLGLYHYFLFWNAYFVQRVGNITSRSGGSSSLHRSSSLSHQQQYMQQHQHSHRPTLAQTHDVLTPASSLRGWSNSTLSSIKNSALHHTIRSGGGNGANGSGGSGGGPAGLNGSGGASMKKNHHPYQDLLISHLEYFFKPRQTDDANEKLGSNVVTEGEMIVNVLIEFWLSESDISSGSRYLYNPPDDNLVNAVTLLVSYLGEKEYSSPAFLRTREGLKRPLYRFLREAFMLWPIESTKSLEPITNLWATYIMPWCKENVPFSHKPQDSKYMSHLLGNVPFYHYLMKHFLELCCKLVPSDPEGTALILTRVFENLVQSPDLVLVLKALEEGFNKYIEDPLKATANRINNQETLTPYDHMFPIIQNQLEYWDPPALKPENELGGSRTPAGAQQHTPLRNRSSRLGGNAGLFNSPLSRKKLGMMGTPGGRTPMRGQQNQHDEYQLQKLIMFDLGPEGLPQVTIALLVRLSRDVQESSSGSILRKLVPQFRKSAFDLLPLEKLDDVSLLKNSASQVSASAKNVAKNGGASSFEWNKKSNIKSARDLYVGDWMQRPIGETEFGPLVRILVYLSQFLNTILHFDGTRNETVDQEDIFALVTKTWNECPNKKDYWCVIKTVCSIAKIGVLGVIDLALGLLRRRGFRVNLRFMAEYSMMVLLFIGYYILKFLFRVLFF</sequence>
<protein>
    <recommendedName>
        <fullName evidence="5">Sphingomyelin phosphodiesterase 4</fullName>
    </recommendedName>
</protein>
<accession>K8EZF4</accession>
<feature type="compositionally biased region" description="Gly residues" evidence="1">
    <location>
        <begin position="324"/>
        <end position="348"/>
    </location>
</feature>
<reference evidence="3 4" key="1">
    <citation type="submission" date="2011-10" db="EMBL/GenBank/DDBJ databases">
        <authorList>
            <person name="Genoscope - CEA"/>
        </authorList>
    </citation>
    <scope>NUCLEOTIDE SEQUENCE [LARGE SCALE GENOMIC DNA]</scope>
    <source>
        <strain evidence="3 4">RCC 1105</strain>
    </source>
</reference>